<feature type="region of interest" description="Disordered" evidence="1">
    <location>
        <begin position="59"/>
        <end position="103"/>
    </location>
</feature>
<proteinExistence type="predicted"/>
<accession>A0A9P0BTW6</accession>
<reference evidence="2" key="1">
    <citation type="submission" date="2021-12" db="EMBL/GenBank/DDBJ databases">
        <authorList>
            <person name="King R."/>
        </authorList>
    </citation>
    <scope>NUCLEOTIDE SEQUENCE</scope>
</reference>
<name>A0A9P0BTW6_CHRIL</name>
<dbReference type="EMBL" id="LR824019">
    <property type="protein sequence ID" value="CAH0587919.1"/>
    <property type="molecule type" value="Genomic_DNA"/>
</dbReference>
<sequence>MNNNSCKYYMERTLGWMLNNKTIVILSLLSFSLFVSTLAIAGQRNRAYREIEELKATTVAPTQAPPAPVPETTPAAPAEVTTPVTGGGGGEGEGTGSKANVEESGDDVIARFVRSSGRI</sequence>
<keyword evidence="3" id="KW-1185">Reference proteome</keyword>
<evidence type="ECO:0000256" key="1">
    <source>
        <dbReference type="SAM" id="MobiDB-lite"/>
    </source>
</evidence>
<organism evidence="2 3">
    <name type="scientific">Chrysodeixis includens</name>
    <name type="common">Soybean looper</name>
    <name type="synonym">Pseudoplusia includens</name>
    <dbReference type="NCBI Taxonomy" id="689277"/>
    <lineage>
        <taxon>Eukaryota</taxon>
        <taxon>Metazoa</taxon>
        <taxon>Ecdysozoa</taxon>
        <taxon>Arthropoda</taxon>
        <taxon>Hexapoda</taxon>
        <taxon>Insecta</taxon>
        <taxon>Pterygota</taxon>
        <taxon>Neoptera</taxon>
        <taxon>Endopterygota</taxon>
        <taxon>Lepidoptera</taxon>
        <taxon>Glossata</taxon>
        <taxon>Ditrysia</taxon>
        <taxon>Noctuoidea</taxon>
        <taxon>Noctuidae</taxon>
        <taxon>Plusiinae</taxon>
        <taxon>Chrysodeixis</taxon>
    </lineage>
</organism>
<gene>
    <name evidence="2" type="ORF">CINC_LOCUS3763</name>
</gene>
<dbReference type="AlphaFoldDB" id="A0A9P0BTW6"/>
<feature type="compositionally biased region" description="Gly residues" evidence="1">
    <location>
        <begin position="85"/>
        <end position="95"/>
    </location>
</feature>
<feature type="compositionally biased region" description="Low complexity" evidence="1">
    <location>
        <begin position="72"/>
        <end position="84"/>
    </location>
</feature>
<evidence type="ECO:0000313" key="3">
    <source>
        <dbReference type="Proteomes" id="UP001154114"/>
    </source>
</evidence>
<dbReference type="Proteomes" id="UP001154114">
    <property type="component" value="Chromosome 16"/>
</dbReference>
<evidence type="ECO:0000313" key="2">
    <source>
        <dbReference type="EMBL" id="CAH0587919.1"/>
    </source>
</evidence>
<protein>
    <submittedName>
        <fullName evidence="2">Uncharacterized protein</fullName>
    </submittedName>
</protein>